<keyword evidence="4" id="KW-0472">Membrane</keyword>
<evidence type="ECO:0000256" key="5">
    <source>
        <dbReference type="ARBA" id="ARBA00023203"/>
    </source>
</evidence>
<dbReference type="EMBL" id="SCKG01000020">
    <property type="protein sequence ID" value="TDG99286.1"/>
    <property type="molecule type" value="Genomic_DNA"/>
</dbReference>
<feature type="domain" description="Calponin-homology (CH)" evidence="7">
    <location>
        <begin position="141"/>
        <end position="247"/>
    </location>
</feature>
<keyword evidence="5" id="KW-0009">Actin-binding</keyword>
<reference evidence="8 9" key="1">
    <citation type="submission" date="2019-01" db="EMBL/GenBank/DDBJ databases">
        <title>A chromosome-scale genome assembly of the yellow perch, Perca flavescens.</title>
        <authorList>
            <person name="Feron R."/>
            <person name="Morvezen R."/>
            <person name="Bestin A."/>
            <person name="Haffray P."/>
            <person name="Klopp C."/>
            <person name="Zahm M."/>
            <person name="Cabau C."/>
            <person name="Roques C."/>
            <person name="Donnadieu C."/>
            <person name="Bouchez O."/>
            <person name="Christie M."/>
            <person name="Larson W."/>
            <person name="Guiguen Y."/>
        </authorList>
    </citation>
    <scope>NUCLEOTIDE SEQUENCE [LARGE SCALE GENOMIC DNA]</scope>
    <source>
        <strain evidence="8">YP-PL-M2</strain>
        <tissue evidence="8">Blood</tissue>
    </source>
</reference>
<dbReference type="InterPro" id="IPR001715">
    <property type="entry name" value="CH_dom"/>
</dbReference>
<evidence type="ECO:0000256" key="4">
    <source>
        <dbReference type="ARBA" id="ARBA00023136"/>
    </source>
</evidence>
<dbReference type="STRING" id="8167.A0A484C6C7"/>
<dbReference type="PROSITE" id="PS00019">
    <property type="entry name" value="ACTININ_1"/>
    <property type="match status" value="1"/>
</dbReference>
<feature type="coiled-coil region" evidence="6">
    <location>
        <begin position="549"/>
        <end position="576"/>
    </location>
</feature>
<keyword evidence="6" id="KW-0175">Coiled coil</keyword>
<dbReference type="Pfam" id="PF25034">
    <property type="entry name" value="Spectrin_SYNE1"/>
    <property type="match status" value="1"/>
</dbReference>
<dbReference type="AlphaFoldDB" id="A0A484C6C7"/>
<keyword evidence="2" id="KW-0597">Phosphoprotein</keyword>
<proteinExistence type="predicted"/>
<dbReference type="InterPro" id="IPR001589">
    <property type="entry name" value="Actinin_actin-bd_CS"/>
</dbReference>
<evidence type="ECO:0000313" key="9">
    <source>
        <dbReference type="Proteomes" id="UP000295070"/>
    </source>
</evidence>
<name>A0A484C6C7_PERFV</name>
<dbReference type="Gene3D" id="1.10.418.10">
    <property type="entry name" value="Calponin-like domain"/>
    <property type="match status" value="3"/>
</dbReference>
<dbReference type="FunFam" id="1.10.418.10:FF:000050">
    <property type="entry name" value="nesprin-2 isoform X2"/>
    <property type="match status" value="1"/>
</dbReference>
<evidence type="ECO:0000313" key="8">
    <source>
        <dbReference type="EMBL" id="TDG99286.1"/>
    </source>
</evidence>
<evidence type="ECO:0000259" key="7">
    <source>
        <dbReference type="PROSITE" id="PS50021"/>
    </source>
</evidence>
<dbReference type="SMART" id="SM00033">
    <property type="entry name" value="CH"/>
    <property type="match status" value="2"/>
</dbReference>
<accession>A0A484C6C7</accession>
<keyword evidence="3" id="KW-0677">Repeat</keyword>
<comment type="caution">
    <text evidence="8">The sequence shown here is derived from an EMBL/GenBank/DDBJ whole genome shotgun (WGS) entry which is preliminary data.</text>
</comment>
<dbReference type="InterPro" id="IPR057057">
    <property type="entry name" value="Spectrin_SYNE1"/>
</dbReference>
<dbReference type="GO" id="GO:0003779">
    <property type="term" value="F:actin binding"/>
    <property type="evidence" value="ECO:0007669"/>
    <property type="project" value="UniProtKB-KW"/>
</dbReference>
<comment type="subcellular location">
    <subcellularLocation>
        <location evidence="1">Endomembrane system</location>
    </subcellularLocation>
</comment>
<evidence type="ECO:0000256" key="6">
    <source>
        <dbReference type="SAM" id="Coils"/>
    </source>
</evidence>
<evidence type="ECO:0000256" key="1">
    <source>
        <dbReference type="ARBA" id="ARBA00004308"/>
    </source>
</evidence>
<dbReference type="Pfam" id="PF00307">
    <property type="entry name" value="CH"/>
    <property type="match status" value="2"/>
</dbReference>
<dbReference type="SUPFAM" id="SSF46966">
    <property type="entry name" value="Spectrin repeat"/>
    <property type="match status" value="1"/>
</dbReference>
<dbReference type="PANTHER" id="PTHR14514:SF4">
    <property type="entry name" value="NESPRIN-2"/>
    <property type="match status" value="1"/>
</dbReference>
<organism evidence="8 9">
    <name type="scientific">Perca flavescens</name>
    <name type="common">American yellow perch</name>
    <name type="synonym">Morone flavescens</name>
    <dbReference type="NCBI Taxonomy" id="8167"/>
    <lineage>
        <taxon>Eukaryota</taxon>
        <taxon>Metazoa</taxon>
        <taxon>Chordata</taxon>
        <taxon>Craniata</taxon>
        <taxon>Vertebrata</taxon>
        <taxon>Euteleostomi</taxon>
        <taxon>Actinopterygii</taxon>
        <taxon>Neopterygii</taxon>
        <taxon>Teleostei</taxon>
        <taxon>Neoteleostei</taxon>
        <taxon>Acanthomorphata</taxon>
        <taxon>Eupercaria</taxon>
        <taxon>Perciformes</taxon>
        <taxon>Percoidei</taxon>
        <taxon>Percidae</taxon>
        <taxon>Percinae</taxon>
        <taxon>Perca</taxon>
    </lineage>
</organism>
<dbReference type="Proteomes" id="UP000295070">
    <property type="component" value="Chromosome 20"/>
</dbReference>
<dbReference type="InterPro" id="IPR036872">
    <property type="entry name" value="CH_dom_sf"/>
</dbReference>
<dbReference type="PROSITE" id="PS50021">
    <property type="entry name" value="CH"/>
    <property type="match status" value="1"/>
</dbReference>
<evidence type="ECO:0000256" key="2">
    <source>
        <dbReference type="ARBA" id="ARBA00022553"/>
    </source>
</evidence>
<dbReference type="SUPFAM" id="SSF47576">
    <property type="entry name" value="Calponin-homology domain, CH-domain"/>
    <property type="match status" value="1"/>
</dbReference>
<dbReference type="PANTHER" id="PTHR14514">
    <property type="entry name" value="PKA ANCHORING PROTEIN"/>
    <property type="match status" value="1"/>
</dbReference>
<sequence length="728" mass="83357">METLVVEQEQIQKKTFTNWVNAQLAKRRPPCMVLDLFNDFRDGSKLLDLLEVMSGQRLIKLVNIHIPDIIDGKPSIILGLIWTIILQYHIEELASSLSFSSRQSSMESLASLDSRSTLSSRSASSSPLPPRGSPLHNRFRVSARKALLLWVREQCHKAGCSINVKDFKASWRSGVVFLAIQYALHPDLVDLSKARTRSNKQNLEEAFHIAEKELRIPRLLDPDDVDVRDPDEKSIMTYVAQFLQYSKDLPVPEEETQTPYLTLPKSPSPINLPVHYTPAISASPLRQATPNQKAKEVTCWLVQAYDELLEGWDSTEGESYSERYHVFQTFLVSFNEQRRPIMPLLTAMRRTSKLSEEQQSLREAWDTLTDKLREYKVLLDMSLPAPLDAVAHWLLKTEKALAEEEGEPQDHGRAADDAREKQELLRACPEEMPQHVKTFQSFQNLDEYGNMMVPTDKMEELKRRFTSVRVTVKYHGIKLEYREHKHTVLDLLGQIRTKLRLWKRPYISPEAVRVLLQEWHDVVNTQELPSLLEAALHKLKQVSEKYSRKSALAADYHQVSQQVKQLEEDTAQVLEEVTTAKSTLGRVLLAWDSYSDDLSSLQAWLEQGSSTHSHGHRPLVTSESLAEWGSRQAHLNEVGNFLMEAADPQTSRSLAEELCRLNMRWAEFNKRNTFDSTAEPSADIQTRPQDIQALIREATLILKEPLETMAGPLRTYRKRLEVGLMVGK</sequence>
<dbReference type="Gene3D" id="1.20.58.60">
    <property type="match status" value="1"/>
</dbReference>
<keyword evidence="9" id="KW-1185">Reference proteome</keyword>
<gene>
    <name evidence="8" type="ORF">EPR50_G00209380</name>
</gene>
<protein>
    <recommendedName>
        <fullName evidence="7">Calponin-homology (CH) domain-containing protein</fullName>
    </recommendedName>
</protein>
<evidence type="ECO:0000256" key="3">
    <source>
        <dbReference type="ARBA" id="ARBA00022737"/>
    </source>
</evidence>